<proteinExistence type="predicted"/>
<sequence length="49" mass="5479">MPADRCRVLWAITAKKSEVLFKSDSQAIEKVMKNLALFFSQIAHGAITI</sequence>
<name>A0A8S5T7R9_9CAUD</name>
<organism evidence="1">
    <name type="scientific">Myoviridae sp. cta6i12</name>
    <dbReference type="NCBI Taxonomy" id="2827695"/>
    <lineage>
        <taxon>Viruses</taxon>
        <taxon>Duplodnaviria</taxon>
        <taxon>Heunggongvirae</taxon>
        <taxon>Uroviricota</taxon>
        <taxon>Caudoviricetes</taxon>
    </lineage>
</organism>
<protein>
    <submittedName>
        <fullName evidence="1">Uncharacterized protein</fullName>
    </submittedName>
</protein>
<dbReference type="EMBL" id="BK032761">
    <property type="protein sequence ID" value="DAF59015.1"/>
    <property type="molecule type" value="Genomic_DNA"/>
</dbReference>
<evidence type="ECO:0000313" key="1">
    <source>
        <dbReference type="EMBL" id="DAF59015.1"/>
    </source>
</evidence>
<reference evidence="1" key="1">
    <citation type="journal article" date="2021" name="Proc. Natl. Acad. Sci. U.S.A.">
        <title>A Catalog of Tens of Thousands of Viruses from Human Metagenomes Reveals Hidden Associations with Chronic Diseases.</title>
        <authorList>
            <person name="Tisza M.J."/>
            <person name="Buck C.B."/>
        </authorList>
    </citation>
    <scope>NUCLEOTIDE SEQUENCE</scope>
    <source>
        <strain evidence="1">Cta6i12</strain>
    </source>
</reference>
<accession>A0A8S5T7R9</accession>